<proteinExistence type="predicted"/>
<evidence type="ECO:0000313" key="3">
    <source>
        <dbReference type="Proteomes" id="UP000729402"/>
    </source>
</evidence>
<dbReference type="Proteomes" id="UP000729402">
    <property type="component" value="Unassembled WGS sequence"/>
</dbReference>
<dbReference type="EMBL" id="JAAALK010000285">
    <property type="protein sequence ID" value="KAG8064791.1"/>
    <property type="molecule type" value="Genomic_DNA"/>
</dbReference>
<reference evidence="1" key="2">
    <citation type="submission" date="2021-02" db="EMBL/GenBank/DDBJ databases">
        <authorList>
            <person name="Kimball J.A."/>
            <person name="Haas M.W."/>
            <person name="Macchietto M."/>
            <person name="Kono T."/>
            <person name="Duquette J."/>
            <person name="Shao M."/>
        </authorList>
    </citation>
    <scope>NUCLEOTIDE SEQUENCE</scope>
    <source>
        <tissue evidence="1">Fresh leaf tissue</tissue>
    </source>
</reference>
<keyword evidence="3" id="KW-1185">Reference proteome</keyword>
<comment type="caution">
    <text evidence="1">The sequence shown here is derived from an EMBL/GenBank/DDBJ whole genome shotgun (WGS) entry which is preliminary data.</text>
</comment>
<dbReference type="EMBL" id="JAAALK010000285">
    <property type="protein sequence ID" value="KAG8064789.1"/>
    <property type="molecule type" value="Genomic_DNA"/>
</dbReference>
<dbReference type="AlphaFoldDB" id="A0A8J5VYP5"/>
<sequence>MMPMDLILPPPPPWKHACILLRSPAQILCLFLCSALLCTWGTCARRRIDDDEEGVGFEMRVHRAEQGSTELTAGQTSRAAH</sequence>
<name>A0A8J5VYP5_ZIZPA</name>
<evidence type="ECO:0000313" key="1">
    <source>
        <dbReference type="EMBL" id="KAG8064789.1"/>
    </source>
</evidence>
<gene>
    <name evidence="2" type="ORF">GUJ93_ZPchr0004g38606</name>
    <name evidence="1" type="ORF">GUJ93_ZPchr0004g38744</name>
</gene>
<evidence type="ECO:0000313" key="2">
    <source>
        <dbReference type="EMBL" id="KAG8064791.1"/>
    </source>
</evidence>
<reference evidence="1" key="1">
    <citation type="journal article" date="2021" name="bioRxiv">
        <title>Whole Genome Assembly and Annotation of Northern Wild Rice, Zizania palustris L., Supports a Whole Genome Duplication in the Zizania Genus.</title>
        <authorList>
            <person name="Haas M."/>
            <person name="Kono T."/>
            <person name="Macchietto M."/>
            <person name="Millas R."/>
            <person name="McGilp L."/>
            <person name="Shao M."/>
            <person name="Duquette J."/>
            <person name="Hirsch C.N."/>
            <person name="Kimball J."/>
        </authorList>
    </citation>
    <scope>NUCLEOTIDE SEQUENCE</scope>
    <source>
        <tissue evidence="1">Fresh leaf tissue</tissue>
    </source>
</reference>
<organism evidence="1 3">
    <name type="scientific">Zizania palustris</name>
    <name type="common">Northern wild rice</name>
    <dbReference type="NCBI Taxonomy" id="103762"/>
    <lineage>
        <taxon>Eukaryota</taxon>
        <taxon>Viridiplantae</taxon>
        <taxon>Streptophyta</taxon>
        <taxon>Embryophyta</taxon>
        <taxon>Tracheophyta</taxon>
        <taxon>Spermatophyta</taxon>
        <taxon>Magnoliopsida</taxon>
        <taxon>Liliopsida</taxon>
        <taxon>Poales</taxon>
        <taxon>Poaceae</taxon>
        <taxon>BOP clade</taxon>
        <taxon>Oryzoideae</taxon>
        <taxon>Oryzeae</taxon>
        <taxon>Zizaniinae</taxon>
        <taxon>Zizania</taxon>
    </lineage>
</organism>
<accession>A0A8J5VYP5</accession>
<protein>
    <submittedName>
        <fullName evidence="1">Uncharacterized protein</fullName>
    </submittedName>
</protein>